<dbReference type="Proteomes" id="UP000664169">
    <property type="component" value="Unassembled WGS sequence"/>
</dbReference>
<feature type="compositionally biased region" description="Basic residues" evidence="1">
    <location>
        <begin position="348"/>
        <end position="362"/>
    </location>
</feature>
<protein>
    <submittedName>
        <fullName evidence="2">Uncharacterized protein</fullName>
    </submittedName>
</protein>
<proteinExistence type="predicted"/>
<evidence type="ECO:0000313" key="3">
    <source>
        <dbReference type="Proteomes" id="UP000664169"/>
    </source>
</evidence>
<feature type="region of interest" description="Disordered" evidence="1">
    <location>
        <begin position="306"/>
        <end position="368"/>
    </location>
</feature>
<comment type="caution">
    <text evidence="2">The sequence shown here is derived from an EMBL/GenBank/DDBJ whole genome shotgun (WGS) entry which is preliminary data.</text>
</comment>
<dbReference type="AlphaFoldDB" id="A0A8H3ESK8"/>
<gene>
    <name evidence="2" type="ORF">GOMPHAMPRED_007218</name>
</gene>
<organism evidence="2 3">
    <name type="scientific">Gomphillus americanus</name>
    <dbReference type="NCBI Taxonomy" id="1940652"/>
    <lineage>
        <taxon>Eukaryota</taxon>
        <taxon>Fungi</taxon>
        <taxon>Dikarya</taxon>
        <taxon>Ascomycota</taxon>
        <taxon>Pezizomycotina</taxon>
        <taxon>Lecanoromycetes</taxon>
        <taxon>OSLEUM clade</taxon>
        <taxon>Ostropomycetidae</taxon>
        <taxon>Ostropales</taxon>
        <taxon>Graphidaceae</taxon>
        <taxon>Gomphilloideae</taxon>
        <taxon>Gomphillus</taxon>
    </lineage>
</organism>
<keyword evidence="3" id="KW-1185">Reference proteome</keyword>
<feature type="compositionally biased region" description="Basic and acidic residues" evidence="1">
    <location>
        <begin position="322"/>
        <end position="335"/>
    </location>
</feature>
<reference evidence="2" key="1">
    <citation type="submission" date="2021-03" db="EMBL/GenBank/DDBJ databases">
        <authorList>
            <person name="Tagirdzhanova G."/>
        </authorList>
    </citation>
    <scope>NUCLEOTIDE SEQUENCE</scope>
</reference>
<accession>A0A8H3ESK8</accession>
<evidence type="ECO:0000256" key="1">
    <source>
        <dbReference type="SAM" id="MobiDB-lite"/>
    </source>
</evidence>
<feature type="region of interest" description="Disordered" evidence="1">
    <location>
        <begin position="202"/>
        <end position="263"/>
    </location>
</feature>
<feature type="compositionally biased region" description="Polar residues" evidence="1">
    <location>
        <begin position="202"/>
        <end position="213"/>
    </location>
</feature>
<name>A0A8H3ESK8_9LECA</name>
<sequence length="368" mass="41693">MPFGPTPDLHPTIGIQVHSAIQRFRDAHKDDEDFATSFNQHIMQKLDIALKQVVRLNTKLWFTERERSIARAQQRKANLIQQRDAITIQILERQVEFLRCDAGLKDELRTILASGRTLQRNDVPDILPEHRSHLRALQTRFNDLRCIFENMILHNATMWNADYMKLAQRRLAVDAERTDLLRTLETLPAVDPSLLRSIDQAANTQHANNSNATLAEEGTKLDESDEKEQVKESDHITKESVKDGENRLTEAVPSRSPLDSSEHQIVTEAVATPETPETNTVLLHRGDTHHAGPFHSILVDASDMPKEAGNQSIDKLNKKRRDAGEEPKYDDKPLAEGDSPANAPPVKRPARRPAKRPAKRQRKSSDES</sequence>
<feature type="compositionally biased region" description="Basic and acidic residues" evidence="1">
    <location>
        <begin position="217"/>
        <end position="248"/>
    </location>
</feature>
<dbReference type="EMBL" id="CAJPDQ010000006">
    <property type="protein sequence ID" value="CAF9910878.1"/>
    <property type="molecule type" value="Genomic_DNA"/>
</dbReference>
<evidence type="ECO:0000313" key="2">
    <source>
        <dbReference type="EMBL" id="CAF9910878.1"/>
    </source>
</evidence>